<dbReference type="AlphaFoldDB" id="A0A7R7FTS9"/>
<sequence>MPLQTQISRPRGGGAKHKELQMFREEIAKIEELAERIDKLRGSL</sequence>
<name>A0A7R7FTS9_9BACT</name>
<evidence type="ECO:0000313" key="1">
    <source>
        <dbReference type="EMBL" id="BCO11557.1"/>
    </source>
</evidence>
<protein>
    <submittedName>
        <fullName evidence="1">Uncharacterized protein</fullName>
    </submittedName>
</protein>
<organism evidence="1 2">
    <name type="scientific">Citrifermentans bremense</name>
    <dbReference type="NCBI Taxonomy" id="60035"/>
    <lineage>
        <taxon>Bacteria</taxon>
        <taxon>Pseudomonadati</taxon>
        <taxon>Thermodesulfobacteriota</taxon>
        <taxon>Desulfuromonadia</taxon>
        <taxon>Geobacterales</taxon>
        <taxon>Geobacteraceae</taxon>
        <taxon>Citrifermentans</taxon>
    </lineage>
</organism>
<evidence type="ECO:0000313" key="2">
    <source>
        <dbReference type="Proteomes" id="UP000515472"/>
    </source>
</evidence>
<proteinExistence type="predicted"/>
<reference evidence="1 2" key="1">
    <citation type="submission" date="2020-06" db="EMBL/GenBank/DDBJ databases">
        <title>Interaction of electrochemicaly active bacteria, Geobacter bremensis R4 on different carbon anode.</title>
        <authorList>
            <person name="Meng L."/>
            <person name="Yoshida N."/>
        </authorList>
    </citation>
    <scope>NUCLEOTIDE SEQUENCE [LARGE SCALE GENOMIC DNA]</scope>
    <source>
        <strain evidence="1 2">R4</strain>
    </source>
</reference>
<keyword evidence="2" id="KW-1185">Reference proteome</keyword>
<dbReference type="Proteomes" id="UP000515472">
    <property type="component" value="Chromosome"/>
</dbReference>
<dbReference type="EMBL" id="AP023213">
    <property type="protein sequence ID" value="BCO11557.1"/>
    <property type="molecule type" value="Genomic_DNA"/>
</dbReference>
<accession>A0A7R7FTS9</accession>
<gene>
    <name evidence="1" type="ORF">GEOBRER4_n3275</name>
</gene>